<feature type="domain" description="Fimbrial-type adhesion" evidence="6">
    <location>
        <begin position="33"/>
        <end position="184"/>
    </location>
</feature>
<dbReference type="Proteomes" id="UP000078410">
    <property type="component" value="Unassembled WGS sequence"/>
</dbReference>
<evidence type="ECO:0000256" key="3">
    <source>
        <dbReference type="ARBA" id="ARBA00022729"/>
    </source>
</evidence>
<dbReference type="OrthoDB" id="6624292at2"/>
<evidence type="ECO:0000313" key="8">
    <source>
        <dbReference type="Proteomes" id="UP000078410"/>
    </source>
</evidence>
<accession>A0A1B7IPV4</accession>
<dbReference type="PANTHER" id="PTHR33420:SF3">
    <property type="entry name" value="FIMBRIAL SUBUNIT ELFA"/>
    <property type="match status" value="1"/>
</dbReference>
<keyword evidence="3 5" id="KW-0732">Signal</keyword>
<dbReference type="Pfam" id="PF00419">
    <property type="entry name" value="Fimbrial"/>
    <property type="match status" value="1"/>
</dbReference>
<keyword evidence="8" id="KW-1185">Reference proteome</keyword>
<gene>
    <name evidence="7" type="ORF">M975_1662</name>
</gene>
<evidence type="ECO:0000256" key="1">
    <source>
        <dbReference type="ARBA" id="ARBA00004561"/>
    </source>
</evidence>
<keyword evidence="4" id="KW-0281">Fimbrium</keyword>
<dbReference type="Gene3D" id="2.60.40.1090">
    <property type="entry name" value="Fimbrial-type adhesion domain"/>
    <property type="match status" value="1"/>
</dbReference>
<comment type="caution">
    <text evidence="7">The sequence shown here is derived from an EMBL/GenBank/DDBJ whole genome shotgun (WGS) entry which is preliminary data.</text>
</comment>
<comment type="subcellular location">
    <subcellularLocation>
        <location evidence="1">Fimbrium</location>
    </subcellularLocation>
</comment>
<protein>
    <submittedName>
        <fullName evidence="7">Type 1 fimbrial protein</fullName>
    </submittedName>
</protein>
<feature type="signal peptide" evidence="5">
    <location>
        <begin position="1"/>
        <end position="26"/>
    </location>
</feature>
<name>A0A1B7IPV4_9ENTR</name>
<feature type="chain" id="PRO_5008594292" evidence="5">
    <location>
        <begin position="27"/>
        <end position="184"/>
    </location>
</feature>
<comment type="similarity">
    <text evidence="2">Belongs to the fimbrial protein family.</text>
</comment>
<evidence type="ECO:0000259" key="6">
    <source>
        <dbReference type="Pfam" id="PF00419"/>
    </source>
</evidence>
<dbReference type="InterPro" id="IPR036937">
    <property type="entry name" value="Adhesion_dom_fimbrial_sf"/>
</dbReference>
<evidence type="ECO:0000256" key="4">
    <source>
        <dbReference type="ARBA" id="ARBA00023263"/>
    </source>
</evidence>
<sequence length="184" mass="18691">MKISIKKSFAICSLILTGAASTQCFAAAAENSITFSGKLIDKACTVVVNDGTATVDLGSTAVADIATTGKTSAPKTFTVALNSCPAAGAGVPTKAYVEFEGTTDGDETYFKNTADAATAATNVAVIIKDASETAIINKDKNAAITLPTAAGDIVTDYTAMMIATADDATKGDVSTTLTYNVSYE</sequence>
<dbReference type="RefSeq" id="WP_064558761.1">
    <property type="nucleotide sequence ID" value="NZ_LXER01000017.1"/>
</dbReference>
<dbReference type="GO" id="GO:0009289">
    <property type="term" value="C:pilus"/>
    <property type="evidence" value="ECO:0007669"/>
    <property type="project" value="UniProtKB-SubCell"/>
</dbReference>
<dbReference type="GO" id="GO:0043709">
    <property type="term" value="P:cell adhesion involved in single-species biofilm formation"/>
    <property type="evidence" value="ECO:0007669"/>
    <property type="project" value="TreeGrafter"/>
</dbReference>
<dbReference type="AlphaFoldDB" id="A0A1B7IPV4"/>
<organism evidence="7 8">
    <name type="scientific">Buttiauxella brennerae ATCC 51605</name>
    <dbReference type="NCBI Taxonomy" id="1354251"/>
    <lineage>
        <taxon>Bacteria</taxon>
        <taxon>Pseudomonadati</taxon>
        <taxon>Pseudomonadota</taxon>
        <taxon>Gammaproteobacteria</taxon>
        <taxon>Enterobacterales</taxon>
        <taxon>Enterobacteriaceae</taxon>
        <taxon>Buttiauxella</taxon>
    </lineage>
</organism>
<dbReference type="PANTHER" id="PTHR33420">
    <property type="entry name" value="FIMBRIAL SUBUNIT ELFA-RELATED"/>
    <property type="match status" value="1"/>
</dbReference>
<dbReference type="InterPro" id="IPR000259">
    <property type="entry name" value="Adhesion_dom_fimbrial"/>
</dbReference>
<proteinExistence type="inferred from homology"/>
<reference evidence="7 8" key="1">
    <citation type="submission" date="2016-04" db="EMBL/GenBank/DDBJ databases">
        <title>ATOL: Assembling a taxonomically balanced genome-scale reconstruction of the evolutionary history of the Enterobacteriaceae.</title>
        <authorList>
            <person name="Plunkett G.III."/>
            <person name="Neeno-Eckwall E.C."/>
            <person name="Glasner J.D."/>
            <person name="Perna N.T."/>
        </authorList>
    </citation>
    <scope>NUCLEOTIDE SEQUENCE [LARGE SCALE GENOMIC DNA]</scope>
    <source>
        <strain evidence="7 8">ATCC 51605</strain>
    </source>
</reference>
<evidence type="ECO:0000256" key="5">
    <source>
        <dbReference type="SAM" id="SignalP"/>
    </source>
</evidence>
<dbReference type="PATRIC" id="fig|1354251.4.peg.1718"/>
<dbReference type="InterPro" id="IPR050263">
    <property type="entry name" value="Bact_Fimbrial_Adh_Pro"/>
</dbReference>
<evidence type="ECO:0000313" key="7">
    <source>
        <dbReference type="EMBL" id="OAT31772.1"/>
    </source>
</evidence>
<dbReference type="SUPFAM" id="SSF49401">
    <property type="entry name" value="Bacterial adhesins"/>
    <property type="match status" value="1"/>
</dbReference>
<evidence type="ECO:0000256" key="2">
    <source>
        <dbReference type="ARBA" id="ARBA00006671"/>
    </source>
</evidence>
<dbReference type="EMBL" id="LXER01000017">
    <property type="protein sequence ID" value="OAT31772.1"/>
    <property type="molecule type" value="Genomic_DNA"/>
</dbReference>
<dbReference type="InterPro" id="IPR008966">
    <property type="entry name" value="Adhesion_dom_sf"/>
</dbReference>